<evidence type="ECO:0000313" key="2">
    <source>
        <dbReference type="Proteomes" id="UP000199645"/>
    </source>
</evidence>
<dbReference type="RefSeq" id="WP_093608861.1">
    <property type="nucleotide sequence ID" value="NZ_BOMT01000014.1"/>
</dbReference>
<dbReference type="EMBL" id="FONV01000001">
    <property type="protein sequence ID" value="SFE31783.1"/>
    <property type="molecule type" value="Genomic_DNA"/>
</dbReference>
<accession>A0A1I1ZMH7</accession>
<organism evidence="1 2">
    <name type="scientific">Actinoplanes philippinensis</name>
    <dbReference type="NCBI Taxonomy" id="35752"/>
    <lineage>
        <taxon>Bacteria</taxon>
        <taxon>Bacillati</taxon>
        <taxon>Actinomycetota</taxon>
        <taxon>Actinomycetes</taxon>
        <taxon>Micromonosporales</taxon>
        <taxon>Micromonosporaceae</taxon>
        <taxon>Actinoplanes</taxon>
    </lineage>
</organism>
<dbReference type="STRING" id="35752.SAMN05421541_101138"/>
<dbReference type="AlphaFoldDB" id="A0A1I1ZMH7"/>
<dbReference type="OrthoDB" id="3383480at2"/>
<evidence type="ECO:0008006" key="3">
    <source>
        <dbReference type="Google" id="ProtNLM"/>
    </source>
</evidence>
<name>A0A1I1ZMH7_9ACTN</name>
<dbReference type="Proteomes" id="UP000199645">
    <property type="component" value="Unassembled WGS sequence"/>
</dbReference>
<gene>
    <name evidence="1" type="ORF">SAMN05421541_101138</name>
</gene>
<evidence type="ECO:0000313" key="1">
    <source>
        <dbReference type="EMBL" id="SFE31783.1"/>
    </source>
</evidence>
<reference evidence="1 2" key="1">
    <citation type="submission" date="2016-10" db="EMBL/GenBank/DDBJ databases">
        <authorList>
            <person name="de Groot N.N."/>
        </authorList>
    </citation>
    <scope>NUCLEOTIDE SEQUENCE [LARGE SCALE GENOMIC DNA]</scope>
    <source>
        <strain evidence="1 2">DSM 43019</strain>
    </source>
</reference>
<proteinExistence type="predicted"/>
<keyword evidence="2" id="KW-1185">Reference proteome</keyword>
<sequence length="109" mass="11120">MAGEQLYLDAPRATASGRDLSAAGARLVGMSNGHVAEIAAGSAAQPWGRDEIGAAFQKDYGPMVQRFVEAFGKVAGYVEGIGEAAVQTVADNEAADSRAASVVATSYQA</sequence>
<protein>
    <recommendedName>
        <fullName evidence="3">Excreted virulence factor EspC, type VII ESX diderm</fullName>
    </recommendedName>
</protein>